<sequence length="147" mass="16035">MSMDGFAKGAGECSVTGADKDNFISDLDINLQVDDVVIGINEAIASIPGNVVHIDFNTMKCSRGRELCGELTAPKGAAIISSKGGLRFNILPSPSDSSQLWPQTIVAFFTNQEIVEDVNHLVLPASIMFYARYLQPRITRKLRHQVV</sequence>
<proteinExistence type="predicted"/>
<dbReference type="Proteomes" id="UP001472677">
    <property type="component" value="Unassembled WGS sequence"/>
</dbReference>
<name>A0ABR2F1R3_9ROSI</name>
<evidence type="ECO:0000313" key="1">
    <source>
        <dbReference type="EMBL" id="KAK8568878.1"/>
    </source>
</evidence>
<organism evidence="1 2">
    <name type="scientific">Hibiscus sabdariffa</name>
    <name type="common">roselle</name>
    <dbReference type="NCBI Taxonomy" id="183260"/>
    <lineage>
        <taxon>Eukaryota</taxon>
        <taxon>Viridiplantae</taxon>
        <taxon>Streptophyta</taxon>
        <taxon>Embryophyta</taxon>
        <taxon>Tracheophyta</taxon>
        <taxon>Spermatophyta</taxon>
        <taxon>Magnoliopsida</taxon>
        <taxon>eudicotyledons</taxon>
        <taxon>Gunneridae</taxon>
        <taxon>Pentapetalae</taxon>
        <taxon>rosids</taxon>
        <taxon>malvids</taxon>
        <taxon>Malvales</taxon>
        <taxon>Malvaceae</taxon>
        <taxon>Malvoideae</taxon>
        <taxon>Hibiscus</taxon>
    </lineage>
</organism>
<dbReference type="EMBL" id="JBBPBM010000009">
    <property type="protein sequence ID" value="KAK8568878.1"/>
    <property type="molecule type" value="Genomic_DNA"/>
</dbReference>
<protein>
    <submittedName>
        <fullName evidence="1">Uncharacterized protein</fullName>
    </submittedName>
</protein>
<comment type="caution">
    <text evidence="1">The sequence shown here is derived from an EMBL/GenBank/DDBJ whole genome shotgun (WGS) entry which is preliminary data.</text>
</comment>
<accession>A0ABR2F1R3</accession>
<evidence type="ECO:0000313" key="2">
    <source>
        <dbReference type="Proteomes" id="UP001472677"/>
    </source>
</evidence>
<reference evidence="1 2" key="1">
    <citation type="journal article" date="2024" name="G3 (Bethesda)">
        <title>Genome assembly of Hibiscus sabdariffa L. provides insights into metabolisms of medicinal natural products.</title>
        <authorList>
            <person name="Kim T."/>
        </authorList>
    </citation>
    <scope>NUCLEOTIDE SEQUENCE [LARGE SCALE GENOMIC DNA]</scope>
    <source>
        <strain evidence="1">TK-2024</strain>
        <tissue evidence="1">Old leaves</tissue>
    </source>
</reference>
<gene>
    <name evidence="1" type="ORF">V6N12_007415</name>
</gene>
<keyword evidence="2" id="KW-1185">Reference proteome</keyword>